<evidence type="ECO:0000313" key="6">
    <source>
        <dbReference type="EMBL" id="WPG98394.1"/>
    </source>
</evidence>
<feature type="transmembrane region" description="Helical" evidence="5">
    <location>
        <begin position="330"/>
        <end position="350"/>
    </location>
</feature>
<keyword evidence="2 5" id="KW-0812">Transmembrane</keyword>
<feature type="transmembrane region" description="Helical" evidence="5">
    <location>
        <begin position="253"/>
        <end position="277"/>
    </location>
</feature>
<keyword evidence="4 5" id="KW-0472">Membrane</keyword>
<accession>A0AAQ3R7W1</accession>
<keyword evidence="3 5" id="KW-1133">Transmembrane helix</keyword>
<evidence type="ECO:0000256" key="2">
    <source>
        <dbReference type="ARBA" id="ARBA00022692"/>
    </source>
</evidence>
<dbReference type="EMBL" id="CP138581">
    <property type="protein sequence ID" value="WPG98394.1"/>
    <property type="molecule type" value="Genomic_DNA"/>
</dbReference>
<dbReference type="AlphaFoldDB" id="A0AAQ3R7W1"/>
<dbReference type="Proteomes" id="UP001303373">
    <property type="component" value="Chromosome 2"/>
</dbReference>
<reference evidence="6 7" key="1">
    <citation type="submission" date="2023-11" db="EMBL/GenBank/DDBJ databases">
        <title>An acidophilic fungus is an integral part of prey digestion in a carnivorous sundew plant.</title>
        <authorList>
            <person name="Tsai I.J."/>
        </authorList>
    </citation>
    <scope>NUCLEOTIDE SEQUENCE [LARGE SCALE GENOMIC DNA]</scope>
    <source>
        <strain evidence="6">169a</strain>
    </source>
</reference>
<evidence type="ECO:0000256" key="3">
    <source>
        <dbReference type="ARBA" id="ARBA00022989"/>
    </source>
</evidence>
<keyword evidence="7" id="KW-1185">Reference proteome</keyword>
<feature type="transmembrane region" description="Helical" evidence="5">
    <location>
        <begin position="172"/>
        <end position="195"/>
    </location>
</feature>
<organism evidence="6 7">
    <name type="scientific">Acrodontium crateriforme</name>
    <dbReference type="NCBI Taxonomy" id="150365"/>
    <lineage>
        <taxon>Eukaryota</taxon>
        <taxon>Fungi</taxon>
        <taxon>Dikarya</taxon>
        <taxon>Ascomycota</taxon>
        <taxon>Pezizomycotina</taxon>
        <taxon>Dothideomycetes</taxon>
        <taxon>Dothideomycetidae</taxon>
        <taxon>Mycosphaerellales</taxon>
        <taxon>Teratosphaeriaceae</taxon>
        <taxon>Acrodontium</taxon>
    </lineage>
</organism>
<dbReference type="Pfam" id="PF04479">
    <property type="entry name" value="RTA1"/>
    <property type="match status" value="1"/>
</dbReference>
<evidence type="ECO:0000256" key="4">
    <source>
        <dbReference type="ARBA" id="ARBA00023136"/>
    </source>
</evidence>
<dbReference type="PANTHER" id="PTHR31465:SF1">
    <property type="entry name" value="PROTEIN RTA1-RELATED"/>
    <property type="match status" value="1"/>
</dbReference>
<sequence>MRGESDAASIFPGGAVRRIRRCFLRRSFAPRVAQREASTTSSFNSPTFRFFLSLHVSHSPTHSPFICIALDRIFSPILATSIPTIDNALPKMMQLRADSGDALQFKYFTYDPSMAAAVIFLILFAAITSLHLFKMIKSKTWFMTPFCIGGLFEFIGYIGRAACAGQTPNWTLGPYIVQALFLLVAPALFAASIYMELGRIVLMVDGERALFIRRTWMTKIFVFGDVFSFFLQGSGGGLLSAGTLSSINTGKKIIVFGLLLQIIFFGLFVITAALFHIRIRKMPTQQCYDYPWAKHMYGLYAVSVIIFVRSCVRVLEYAQGYDGYIISHEVYIYIFDGTLMFTAMCIMAWIHPAEVSHAIRVTTARKQPGSEHGGFVELGRTQNASRMDQL</sequence>
<feature type="transmembrane region" description="Helical" evidence="5">
    <location>
        <begin position="114"/>
        <end position="133"/>
    </location>
</feature>
<evidence type="ECO:0000256" key="5">
    <source>
        <dbReference type="SAM" id="Phobius"/>
    </source>
</evidence>
<proteinExistence type="predicted"/>
<evidence type="ECO:0000313" key="7">
    <source>
        <dbReference type="Proteomes" id="UP001303373"/>
    </source>
</evidence>
<dbReference type="PANTHER" id="PTHR31465">
    <property type="entry name" value="PROTEIN RTA1-RELATED"/>
    <property type="match status" value="1"/>
</dbReference>
<dbReference type="InterPro" id="IPR007568">
    <property type="entry name" value="RTA1"/>
</dbReference>
<feature type="transmembrane region" description="Helical" evidence="5">
    <location>
        <begin position="297"/>
        <end position="318"/>
    </location>
</feature>
<dbReference type="GO" id="GO:0016020">
    <property type="term" value="C:membrane"/>
    <property type="evidence" value="ECO:0007669"/>
    <property type="project" value="UniProtKB-SubCell"/>
</dbReference>
<name>A0AAQ3R7W1_9PEZI</name>
<comment type="subcellular location">
    <subcellularLocation>
        <location evidence="1">Membrane</location>
        <topology evidence="1">Multi-pass membrane protein</topology>
    </subcellularLocation>
</comment>
<protein>
    <submittedName>
        <fullName evidence="6">RTA1 domain protein</fullName>
    </submittedName>
</protein>
<evidence type="ECO:0000256" key="1">
    <source>
        <dbReference type="ARBA" id="ARBA00004141"/>
    </source>
</evidence>
<feature type="transmembrane region" description="Helical" evidence="5">
    <location>
        <begin position="216"/>
        <end position="233"/>
    </location>
</feature>
<gene>
    <name evidence="6" type="ORF">R9X50_00118400</name>
</gene>
<feature type="transmembrane region" description="Helical" evidence="5">
    <location>
        <begin position="140"/>
        <end position="160"/>
    </location>
</feature>